<dbReference type="AlphaFoldDB" id="A0AB39UIT5"/>
<reference evidence="2" key="1">
    <citation type="submission" date="2023-07" db="EMBL/GenBank/DDBJ databases">
        <title>Bifidobacterium aquikefiriaerophilum sp. nov. and Bifidobacterium eccum sp. nov., isolated from water kefir.</title>
        <authorList>
            <person name="Breselge S."/>
            <person name="Bellassi P."/>
            <person name="Barcenilla C."/>
            <person name="Alvarez-Ordonez A."/>
            <person name="Morelli L."/>
            <person name="Cotter P.D."/>
        </authorList>
    </citation>
    <scope>NUCLEOTIDE SEQUENCE</scope>
    <source>
        <strain evidence="2">WK013_4_14</strain>
        <strain evidence="1">WK048_4_13</strain>
    </source>
</reference>
<evidence type="ECO:0000313" key="1">
    <source>
        <dbReference type="EMBL" id="XDS46316.1"/>
    </source>
</evidence>
<proteinExistence type="predicted"/>
<gene>
    <name evidence="2" type="ORF">QN216_01135</name>
    <name evidence="1" type="ORF">QN217_09320</name>
</gene>
<accession>A0AB39UIT5</accession>
<protein>
    <submittedName>
        <fullName evidence="2">Uncharacterized protein</fullName>
    </submittedName>
</protein>
<dbReference type="RefSeq" id="WP_369342799.1">
    <property type="nucleotide sequence ID" value="NZ_CP129675.1"/>
</dbReference>
<organism evidence="2">
    <name type="scientific">Bifidobacterium fermentum</name>
    <dbReference type="NCBI Taxonomy" id="3059035"/>
    <lineage>
        <taxon>Bacteria</taxon>
        <taxon>Bacillati</taxon>
        <taxon>Actinomycetota</taxon>
        <taxon>Actinomycetes</taxon>
        <taxon>Bifidobacteriales</taxon>
        <taxon>Bifidobacteriaceae</taxon>
        <taxon>Bifidobacterium</taxon>
    </lineage>
</organism>
<evidence type="ECO:0000313" key="2">
    <source>
        <dbReference type="EMBL" id="XDS48906.1"/>
    </source>
</evidence>
<name>A0AB39UIT5_9BIFI</name>
<sequence length="60" mass="6532">MVIPLAVELADEDPHAESIEVARTVETATAPIFLNIERFDISIPLFVILNGNFALGRPAI</sequence>
<dbReference type="EMBL" id="CP129682">
    <property type="protein sequence ID" value="XDS48906.1"/>
    <property type="molecule type" value="Genomic_DNA"/>
</dbReference>
<dbReference type="EMBL" id="CP129675">
    <property type="protein sequence ID" value="XDS46316.1"/>
    <property type="molecule type" value="Genomic_DNA"/>
</dbReference>